<protein>
    <submittedName>
        <fullName evidence="1">G protein-coupled receptor</fullName>
    </submittedName>
</protein>
<reference evidence="1" key="2">
    <citation type="submission" date="2022-06" db="UniProtKB">
        <authorList>
            <consortium name="EnsemblMetazoa"/>
        </authorList>
    </citation>
    <scope>IDENTIFICATION</scope>
    <source>
        <strain evidence="1">PS312</strain>
    </source>
</reference>
<evidence type="ECO:0000313" key="2">
    <source>
        <dbReference type="Proteomes" id="UP000005239"/>
    </source>
</evidence>
<accession>A0A8R1YR76</accession>
<dbReference type="EnsemblMetazoa" id="PPA36458.1">
    <property type="protein sequence ID" value="PPA36458.1"/>
    <property type="gene ID" value="WBGene00274827"/>
</dbReference>
<keyword evidence="2" id="KW-1185">Reference proteome</keyword>
<dbReference type="Proteomes" id="UP000005239">
    <property type="component" value="Unassembled WGS sequence"/>
</dbReference>
<evidence type="ECO:0000313" key="1">
    <source>
        <dbReference type="EnsemblMetazoa" id="PPA36458.1"/>
    </source>
</evidence>
<dbReference type="AlphaFoldDB" id="A0A2A6CX69"/>
<accession>A0A2A6CX69</accession>
<name>A0A2A6CX69_PRIPA</name>
<proteinExistence type="predicted"/>
<gene>
    <name evidence="1" type="primary">WBGene00274827</name>
</gene>
<organism evidence="1 2">
    <name type="scientific">Pristionchus pacificus</name>
    <name type="common">Parasitic nematode worm</name>
    <dbReference type="NCBI Taxonomy" id="54126"/>
    <lineage>
        <taxon>Eukaryota</taxon>
        <taxon>Metazoa</taxon>
        <taxon>Ecdysozoa</taxon>
        <taxon>Nematoda</taxon>
        <taxon>Chromadorea</taxon>
        <taxon>Rhabditida</taxon>
        <taxon>Rhabditina</taxon>
        <taxon>Diplogasteromorpha</taxon>
        <taxon>Diplogasteroidea</taxon>
        <taxon>Neodiplogasteridae</taxon>
        <taxon>Pristionchus</taxon>
    </lineage>
</organism>
<reference evidence="2" key="1">
    <citation type="journal article" date="2008" name="Nat. Genet.">
        <title>The Pristionchus pacificus genome provides a unique perspective on nematode lifestyle and parasitism.</title>
        <authorList>
            <person name="Dieterich C."/>
            <person name="Clifton S.W."/>
            <person name="Schuster L.N."/>
            <person name="Chinwalla A."/>
            <person name="Delehaunty K."/>
            <person name="Dinkelacker I."/>
            <person name="Fulton L."/>
            <person name="Fulton R."/>
            <person name="Godfrey J."/>
            <person name="Minx P."/>
            <person name="Mitreva M."/>
            <person name="Roeseler W."/>
            <person name="Tian H."/>
            <person name="Witte H."/>
            <person name="Yang S.P."/>
            <person name="Wilson R.K."/>
            <person name="Sommer R.J."/>
        </authorList>
    </citation>
    <scope>NUCLEOTIDE SEQUENCE [LARGE SCALE GENOMIC DNA]</scope>
    <source>
        <strain evidence="2">PS312</strain>
    </source>
</reference>
<dbReference type="InterPro" id="IPR019422">
    <property type="entry name" value="7TM_GPCR_serpentine_rcpt_Srh"/>
</dbReference>
<sequence>MNITPGYYISLSHERIWSTAMDVHLGASLILHCIAFYCLVRKTPDYMLSVRTYLLQIQVSV</sequence>
<dbReference type="Pfam" id="PF10318">
    <property type="entry name" value="7TM_GPCR_Srh"/>
    <property type="match status" value="1"/>
</dbReference>